<comment type="caution">
    <text evidence="1">The sequence shown here is derived from an EMBL/GenBank/DDBJ whole genome shotgun (WGS) entry which is preliminary data.</text>
</comment>
<reference evidence="2" key="1">
    <citation type="journal article" date="2023" name="Mol. Phylogenet. Evol.">
        <title>Genome-scale phylogeny and comparative genomics of the fungal order Sordariales.</title>
        <authorList>
            <person name="Hensen N."/>
            <person name="Bonometti L."/>
            <person name="Westerberg I."/>
            <person name="Brannstrom I.O."/>
            <person name="Guillou S."/>
            <person name="Cros-Aarteil S."/>
            <person name="Calhoun S."/>
            <person name="Haridas S."/>
            <person name="Kuo A."/>
            <person name="Mondo S."/>
            <person name="Pangilinan J."/>
            <person name="Riley R."/>
            <person name="LaButti K."/>
            <person name="Andreopoulos B."/>
            <person name="Lipzen A."/>
            <person name="Chen C."/>
            <person name="Yan M."/>
            <person name="Daum C."/>
            <person name="Ng V."/>
            <person name="Clum A."/>
            <person name="Steindorff A."/>
            <person name="Ohm R.A."/>
            <person name="Martin F."/>
            <person name="Silar P."/>
            <person name="Natvig D.O."/>
            <person name="Lalanne C."/>
            <person name="Gautier V."/>
            <person name="Ament-Velasquez S.L."/>
            <person name="Kruys A."/>
            <person name="Hutchinson M.I."/>
            <person name="Powell A.J."/>
            <person name="Barry K."/>
            <person name="Miller A.N."/>
            <person name="Grigoriev I.V."/>
            <person name="Debuchy R."/>
            <person name="Gladieux P."/>
            <person name="Hiltunen Thoren M."/>
            <person name="Johannesson H."/>
        </authorList>
    </citation>
    <scope>NUCLEOTIDE SEQUENCE [LARGE SCALE GENOMIC DNA]</scope>
    <source>
        <strain evidence="2">CBS 340.73</strain>
    </source>
</reference>
<accession>A0AAN6N4D3</accession>
<name>A0AAN6N4D3_9PEZI</name>
<sequence length="63" mass="7319">FRTIYDFHLINSVTIKSAYPLYNLEADINNLVYSCLTCYLKSGASNKYWAVLINPVNCYKTKF</sequence>
<proteinExistence type="predicted"/>
<feature type="non-terminal residue" evidence="1">
    <location>
        <position position="1"/>
    </location>
</feature>
<dbReference type="Proteomes" id="UP001303473">
    <property type="component" value="Unassembled WGS sequence"/>
</dbReference>
<evidence type="ECO:0000313" key="1">
    <source>
        <dbReference type="EMBL" id="KAK3938189.1"/>
    </source>
</evidence>
<keyword evidence="2" id="KW-1185">Reference proteome</keyword>
<gene>
    <name evidence="1" type="ORF">QBC46DRAFT_265936</name>
</gene>
<protein>
    <submittedName>
        <fullName evidence="1">Uncharacterized protein</fullName>
    </submittedName>
</protein>
<evidence type="ECO:0000313" key="2">
    <source>
        <dbReference type="Proteomes" id="UP001303473"/>
    </source>
</evidence>
<dbReference type="EMBL" id="MU853835">
    <property type="protein sequence ID" value="KAK3938189.1"/>
    <property type="molecule type" value="Genomic_DNA"/>
</dbReference>
<dbReference type="AlphaFoldDB" id="A0AAN6N4D3"/>
<organism evidence="1 2">
    <name type="scientific">Diplogelasinospora grovesii</name>
    <dbReference type="NCBI Taxonomy" id="303347"/>
    <lineage>
        <taxon>Eukaryota</taxon>
        <taxon>Fungi</taxon>
        <taxon>Dikarya</taxon>
        <taxon>Ascomycota</taxon>
        <taxon>Pezizomycotina</taxon>
        <taxon>Sordariomycetes</taxon>
        <taxon>Sordariomycetidae</taxon>
        <taxon>Sordariales</taxon>
        <taxon>Diplogelasinosporaceae</taxon>
        <taxon>Diplogelasinospora</taxon>
    </lineage>
</organism>